<dbReference type="InterPro" id="IPR007484">
    <property type="entry name" value="Peptidase_M28"/>
</dbReference>
<dbReference type="InterPro" id="IPR036757">
    <property type="entry name" value="TFR-like_dimer_dom_sf"/>
</dbReference>
<dbReference type="InterPro" id="IPR039373">
    <property type="entry name" value="Peptidase_M28B"/>
</dbReference>
<keyword evidence="2" id="KW-0732">Signal</keyword>
<organism evidence="5 6">
    <name type="scientific">Septoria linicola</name>
    <dbReference type="NCBI Taxonomy" id="215465"/>
    <lineage>
        <taxon>Eukaryota</taxon>
        <taxon>Fungi</taxon>
        <taxon>Dikarya</taxon>
        <taxon>Ascomycota</taxon>
        <taxon>Pezizomycotina</taxon>
        <taxon>Dothideomycetes</taxon>
        <taxon>Dothideomycetidae</taxon>
        <taxon>Mycosphaerellales</taxon>
        <taxon>Mycosphaerellaceae</taxon>
        <taxon>Septoria</taxon>
    </lineage>
</organism>
<reference evidence="5" key="1">
    <citation type="submission" date="2022-06" db="EMBL/GenBank/DDBJ databases">
        <title>Complete genome sequences of two strains of the flax pathogen Septoria linicola.</title>
        <authorList>
            <person name="Lapalu N."/>
            <person name="Simon A."/>
            <person name="Demenou B."/>
            <person name="Paumier D."/>
            <person name="Guillot M.-P."/>
            <person name="Gout L."/>
            <person name="Valade R."/>
        </authorList>
    </citation>
    <scope>NUCLEOTIDE SEQUENCE</scope>
    <source>
        <strain evidence="5">SE15195</strain>
    </source>
</reference>
<dbReference type="AlphaFoldDB" id="A0A9Q9AUI8"/>
<dbReference type="Gene3D" id="3.50.30.30">
    <property type="match status" value="1"/>
</dbReference>
<comment type="similarity">
    <text evidence="1">Belongs to the peptidase M28 family. M28B subfamily.</text>
</comment>
<proteinExistence type="inferred from homology"/>
<dbReference type="PANTHER" id="PTHR10404:SF46">
    <property type="entry name" value="VACUOLAR PROTEIN SORTING-ASSOCIATED PROTEIN 70"/>
    <property type="match status" value="1"/>
</dbReference>
<dbReference type="FunFam" id="3.40.630.10:FF:000101">
    <property type="entry name" value="N-acetylated alpha-linked acidic dipeptidase like 1"/>
    <property type="match status" value="1"/>
</dbReference>
<feature type="signal peptide" evidence="2">
    <location>
        <begin position="1"/>
        <end position="21"/>
    </location>
</feature>
<sequence>MAAIKLAVALTALALLPISHACLREREFHNHGLKKRSVTPRAELSADEQFIVDSFDSNSISDWSYYYTHGNHIGGKNESQAQWTADRWAEAGLTTRLDNYHVYLNYPVSRSLILTWPNGTTFTPSLEEAVLQEDSTSSYPDRIPTFHGFSANGDVTAEYVYVGRGQQVDFERLVELGVPLEGKIALARYGGPLRGLKVKNSQEYGMIGTVIFTDPGDDGNITIANGYAAYPDGPARNPTAVQRGSVQFFSTYVGDPTTPGYPSKKDSPRADTDIVLPKIPSLPISYEDAQPILAALDGSGTPGSEVNRTKWVGALNATYATGPAPGVKLNLRNEMEDYYTDIWNAIGIINGTSSDEAIVIGNHRDAWIIGGAADPNSGTAVIVELGRVFGKLLKQGWKPKRTIVLASWDAEEYGLIGSTEWVEEYIPWIKNSVIANLNIDVAVSGSHPDISATPELHRIAQDIMKKVLWPAIEGNSTMYEIWEYDTNGAIGVLGSGSDYTSFVHRGVAAIDMGSGGGPNDPVWHYHSNFDSYDWMTKFGDPGFLAHKSMGQYLALLAYHLASDDLLPLEPLNYADEMNKYYQSLLYTIGNSSRTDFDVSILESAVSTFRTQAQEAADLAQTALATNDSELLAVVNAKYRDFQRGFTSQGGLPDREFYQHLIFAPGLDTGYAPVTFPGITEAVDAEDWAVAEEYLEKTRMAIEVAGNTLAT</sequence>
<dbReference type="Gene3D" id="1.20.930.40">
    <property type="entry name" value="Transferrin receptor-like, dimerisation domain"/>
    <property type="match status" value="1"/>
</dbReference>
<accession>A0A9Q9AUI8</accession>
<feature type="domain" description="Peptidase M28" evidence="4">
    <location>
        <begin position="344"/>
        <end position="533"/>
    </location>
</feature>
<feature type="domain" description="Transferrin receptor-like dimerisation" evidence="3">
    <location>
        <begin position="597"/>
        <end position="708"/>
    </location>
</feature>
<dbReference type="InterPro" id="IPR007365">
    <property type="entry name" value="TFR-like_dimer_dom"/>
</dbReference>
<evidence type="ECO:0000259" key="4">
    <source>
        <dbReference type="Pfam" id="PF04389"/>
    </source>
</evidence>
<dbReference type="Gene3D" id="3.40.630.10">
    <property type="entry name" value="Zn peptidases"/>
    <property type="match status" value="1"/>
</dbReference>
<dbReference type="EMBL" id="CP099422">
    <property type="protein sequence ID" value="USW53453.1"/>
    <property type="molecule type" value="Genomic_DNA"/>
</dbReference>
<evidence type="ECO:0000313" key="5">
    <source>
        <dbReference type="EMBL" id="USW53453.1"/>
    </source>
</evidence>
<dbReference type="SUPFAM" id="SSF52025">
    <property type="entry name" value="PA domain"/>
    <property type="match status" value="1"/>
</dbReference>
<keyword evidence="6" id="KW-1185">Reference proteome</keyword>
<gene>
    <name evidence="5" type="ORF">Slin15195_G067720</name>
</gene>
<dbReference type="SUPFAM" id="SSF53187">
    <property type="entry name" value="Zn-dependent exopeptidases"/>
    <property type="match status" value="1"/>
</dbReference>
<dbReference type="Pfam" id="PF04253">
    <property type="entry name" value="TFR_dimer"/>
    <property type="match status" value="1"/>
</dbReference>
<dbReference type="CDD" id="cd02121">
    <property type="entry name" value="PA_GCPII_like"/>
    <property type="match status" value="1"/>
</dbReference>
<evidence type="ECO:0000256" key="1">
    <source>
        <dbReference type="ARBA" id="ARBA00005634"/>
    </source>
</evidence>
<evidence type="ECO:0000313" key="6">
    <source>
        <dbReference type="Proteomes" id="UP001056384"/>
    </source>
</evidence>
<evidence type="ECO:0000259" key="3">
    <source>
        <dbReference type="Pfam" id="PF04253"/>
    </source>
</evidence>
<dbReference type="SUPFAM" id="SSF47672">
    <property type="entry name" value="Transferrin receptor-like dimerisation domain"/>
    <property type="match status" value="1"/>
</dbReference>
<dbReference type="GO" id="GO:0004180">
    <property type="term" value="F:carboxypeptidase activity"/>
    <property type="evidence" value="ECO:0007669"/>
    <property type="project" value="TreeGrafter"/>
</dbReference>
<dbReference type="CDD" id="cd08022">
    <property type="entry name" value="M28_PSMA_like"/>
    <property type="match status" value="1"/>
</dbReference>
<keyword evidence="5" id="KW-0675">Receptor</keyword>
<dbReference type="OrthoDB" id="5841748at2759"/>
<protein>
    <submittedName>
        <fullName evidence="5">PA domain, transferrin receptor-like, dimerization domain, peptidase M28</fullName>
    </submittedName>
</protein>
<dbReference type="Proteomes" id="UP001056384">
    <property type="component" value="Chromosome 5"/>
</dbReference>
<dbReference type="FunFam" id="3.50.30.30:FF:000008">
    <property type="entry name" value="Glutamate carboxypeptidase 2"/>
    <property type="match status" value="1"/>
</dbReference>
<feature type="chain" id="PRO_5040317153" evidence="2">
    <location>
        <begin position="22"/>
        <end position="710"/>
    </location>
</feature>
<dbReference type="Pfam" id="PF04389">
    <property type="entry name" value="Peptidase_M28"/>
    <property type="match status" value="1"/>
</dbReference>
<dbReference type="PANTHER" id="PTHR10404">
    <property type="entry name" value="N-ACETYLATED-ALPHA-LINKED ACIDIC DIPEPTIDASE"/>
    <property type="match status" value="1"/>
</dbReference>
<dbReference type="InterPro" id="IPR046450">
    <property type="entry name" value="PA_dom_sf"/>
</dbReference>
<evidence type="ECO:0000256" key="2">
    <source>
        <dbReference type="SAM" id="SignalP"/>
    </source>
</evidence>
<name>A0A9Q9AUI8_9PEZI</name>